<reference evidence="2" key="1">
    <citation type="journal article" date="2016" name="Nature">
        <title>The genome of the seagrass Zostera marina reveals angiosperm adaptation to the sea.</title>
        <authorList>
            <person name="Olsen J.L."/>
            <person name="Rouze P."/>
            <person name="Verhelst B."/>
            <person name="Lin Y.-C."/>
            <person name="Bayer T."/>
            <person name="Collen J."/>
            <person name="Dattolo E."/>
            <person name="De Paoli E."/>
            <person name="Dittami S."/>
            <person name="Maumus F."/>
            <person name="Michel G."/>
            <person name="Kersting A."/>
            <person name="Lauritano C."/>
            <person name="Lohaus R."/>
            <person name="Toepel M."/>
            <person name="Tonon T."/>
            <person name="Vanneste K."/>
            <person name="Amirebrahimi M."/>
            <person name="Brakel J."/>
            <person name="Bostroem C."/>
            <person name="Chovatia M."/>
            <person name="Grimwood J."/>
            <person name="Jenkins J.W."/>
            <person name="Jueterbock A."/>
            <person name="Mraz A."/>
            <person name="Stam W.T."/>
            <person name="Tice H."/>
            <person name="Bornberg-Bauer E."/>
            <person name="Green P.J."/>
            <person name="Pearson G.A."/>
            <person name="Procaccini G."/>
            <person name="Duarte C.M."/>
            <person name="Schmutz J."/>
            <person name="Reusch T.B.H."/>
            <person name="Van de Peer Y."/>
        </authorList>
    </citation>
    <scope>NUCLEOTIDE SEQUENCE [LARGE SCALE GENOMIC DNA]</scope>
    <source>
        <strain evidence="2">cv. Finnish</strain>
    </source>
</reference>
<organism evidence="1 2">
    <name type="scientific">Zostera marina</name>
    <name type="common">Eelgrass</name>
    <dbReference type="NCBI Taxonomy" id="29655"/>
    <lineage>
        <taxon>Eukaryota</taxon>
        <taxon>Viridiplantae</taxon>
        <taxon>Streptophyta</taxon>
        <taxon>Embryophyta</taxon>
        <taxon>Tracheophyta</taxon>
        <taxon>Spermatophyta</taxon>
        <taxon>Magnoliopsida</taxon>
        <taxon>Liliopsida</taxon>
        <taxon>Zosteraceae</taxon>
        <taxon>Zostera</taxon>
    </lineage>
</organism>
<sequence>MRRRLVLSFLTLRFHPYRRLSPPYRPPLNHLLAHIYKMVSVVPKNRPSPNYAIFLSPRSSSYSEGHSITAPMFITTTSRCIFLPSTSPPAHVSESRLDFTPCQHMFSTKINFGHTGKIVLKIYLEMIFFIT</sequence>
<keyword evidence="2" id="KW-1185">Reference proteome</keyword>
<dbReference type="AlphaFoldDB" id="A0A0K9P8A1"/>
<accession>A0A0K9P8A1</accession>
<protein>
    <submittedName>
        <fullName evidence="1">Uncharacterized protein</fullName>
    </submittedName>
</protein>
<proteinExistence type="predicted"/>
<comment type="caution">
    <text evidence="1">The sequence shown here is derived from an EMBL/GenBank/DDBJ whole genome shotgun (WGS) entry which is preliminary data.</text>
</comment>
<dbReference type="EMBL" id="LFYR01001151">
    <property type="protein sequence ID" value="KMZ64405.1"/>
    <property type="molecule type" value="Genomic_DNA"/>
</dbReference>
<evidence type="ECO:0000313" key="2">
    <source>
        <dbReference type="Proteomes" id="UP000036987"/>
    </source>
</evidence>
<evidence type="ECO:0000313" key="1">
    <source>
        <dbReference type="EMBL" id="KMZ64405.1"/>
    </source>
</evidence>
<name>A0A0K9P8A1_ZOSMR</name>
<gene>
    <name evidence="1" type="ORF">ZOSMA_36G00070</name>
</gene>
<dbReference type="Proteomes" id="UP000036987">
    <property type="component" value="Unassembled WGS sequence"/>
</dbReference>